<dbReference type="AlphaFoldDB" id="A0A238XQ55"/>
<evidence type="ECO:0008006" key="4">
    <source>
        <dbReference type="Google" id="ProtNLM"/>
    </source>
</evidence>
<name>A0A238XQ55_9PROT</name>
<dbReference type="RefSeq" id="WP_089374277.1">
    <property type="nucleotide sequence ID" value="NZ_FZOA01000001.1"/>
</dbReference>
<dbReference type="OrthoDB" id="9793561at2"/>
<organism evidence="2 3">
    <name type="scientific">Methylobacillus rhizosphaerae</name>
    <dbReference type="NCBI Taxonomy" id="551994"/>
    <lineage>
        <taxon>Bacteria</taxon>
        <taxon>Pseudomonadati</taxon>
        <taxon>Pseudomonadota</taxon>
        <taxon>Betaproteobacteria</taxon>
        <taxon>Nitrosomonadales</taxon>
        <taxon>Methylophilaceae</taxon>
        <taxon>Methylobacillus</taxon>
    </lineage>
</organism>
<accession>A0A238XQ55</accession>
<feature type="chain" id="PRO_5012782745" description="Cellulose biosynthesis protein BcsS" evidence="1">
    <location>
        <begin position="19"/>
        <end position="266"/>
    </location>
</feature>
<feature type="signal peptide" evidence="1">
    <location>
        <begin position="1"/>
        <end position="18"/>
    </location>
</feature>
<evidence type="ECO:0000256" key="1">
    <source>
        <dbReference type="SAM" id="SignalP"/>
    </source>
</evidence>
<keyword evidence="3" id="KW-1185">Reference proteome</keyword>
<keyword evidence="1" id="KW-0732">Signal</keyword>
<proteinExistence type="predicted"/>
<gene>
    <name evidence="2" type="ORF">SAMN05192560_0110</name>
</gene>
<dbReference type="Proteomes" id="UP000198305">
    <property type="component" value="Unassembled WGS sequence"/>
</dbReference>
<sequence length="266" mass="28694">MRHSLLLASILGTFAVPAAVMAEEETSTADSTSPHTVTYNIGLTSNYIFRGTSQSGDRPAVQGGVDYSHASGFYIGTWASSISWLADTGASGAGGDRAYNSSSMEWDIYGGFTSEIGETGITYDVGVNQYIYPGRRNSVSGSYNADTTEIYGGLSYKWVSAKYSWSPSKSAFGFEGRGASYVDLTLEVPFGESGYSAIAHVGRQEFGNGPNEFDYTDWKLGLSKAWDNGIVVGGYYTDTDADRGAFTYGPVFSGKENWTFFVQKTF</sequence>
<dbReference type="Pfam" id="PF09694">
    <property type="entry name" value="Gcw_chp"/>
    <property type="match status" value="1"/>
</dbReference>
<dbReference type="NCBIfam" id="TIGR02001">
    <property type="entry name" value="gcw_chp"/>
    <property type="match status" value="1"/>
</dbReference>
<protein>
    <recommendedName>
        <fullName evidence="4">Cellulose biosynthesis protein BcsS</fullName>
    </recommendedName>
</protein>
<dbReference type="EMBL" id="FZOA01000001">
    <property type="protein sequence ID" value="SNR61156.1"/>
    <property type="molecule type" value="Genomic_DNA"/>
</dbReference>
<dbReference type="InterPro" id="IPR010239">
    <property type="entry name" value="CHP02001"/>
</dbReference>
<reference evidence="3" key="1">
    <citation type="submission" date="2017-06" db="EMBL/GenBank/DDBJ databases">
        <authorList>
            <person name="Varghese N."/>
            <person name="Submissions S."/>
        </authorList>
    </citation>
    <scope>NUCLEOTIDE SEQUENCE [LARGE SCALE GENOMIC DNA]</scope>
    <source>
        <strain evidence="3">Ca-68</strain>
    </source>
</reference>
<evidence type="ECO:0000313" key="3">
    <source>
        <dbReference type="Proteomes" id="UP000198305"/>
    </source>
</evidence>
<evidence type="ECO:0000313" key="2">
    <source>
        <dbReference type="EMBL" id="SNR61156.1"/>
    </source>
</evidence>